<dbReference type="Proteomes" id="UP000294685">
    <property type="component" value="Unassembled WGS sequence"/>
</dbReference>
<gene>
    <name evidence="1" type="ORF">E0I61_15265</name>
</gene>
<name>A0ABY2DQB0_9FLAO</name>
<dbReference type="RefSeq" id="WP_132072507.1">
    <property type="nucleotide sequence ID" value="NZ_SMLH01000011.1"/>
</dbReference>
<sequence>MKNSFVAFFDILGFKNMVEKNSHEELMEAYQFGLYDSLENAEEATNLFLGMITPREELETLKIQIYVISDSIIFIQDTLTQRGLLYIISYCRMLIGSCLADGIPIRGALSFGPVSVENKRGTTIVGKGLTKAYNLESKQQWAGGIVDKECFDIVPKENEDLVNHLINNKKNPIITKYNVPQKDGSEKEELAMDWTIYQLIKNPEDIRKAFSKHNKEINDDVEIKIENTIKFFNSLQT</sequence>
<evidence type="ECO:0000313" key="2">
    <source>
        <dbReference type="Proteomes" id="UP000294685"/>
    </source>
</evidence>
<dbReference type="EMBL" id="SMLH01000011">
    <property type="protein sequence ID" value="TDE27261.1"/>
    <property type="molecule type" value="Genomic_DNA"/>
</dbReference>
<proteinExistence type="predicted"/>
<comment type="caution">
    <text evidence="1">The sequence shown here is derived from an EMBL/GenBank/DDBJ whole genome shotgun (WGS) entry which is preliminary data.</text>
</comment>
<reference evidence="1 2" key="1">
    <citation type="submission" date="2019-03" db="EMBL/GenBank/DDBJ databases">
        <title>Novel species of Flavobacterium.</title>
        <authorList>
            <person name="Liu Q."/>
            <person name="Xin Y.-H."/>
        </authorList>
    </citation>
    <scope>NUCLEOTIDE SEQUENCE [LARGE SCALE GENOMIC DNA]</scope>
    <source>
        <strain evidence="1 2">LB2P22</strain>
    </source>
</reference>
<evidence type="ECO:0000313" key="1">
    <source>
        <dbReference type="EMBL" id="TDE27261.1"/>
    </source>
</evidence>
<evidence type="ECO:0008006" key="3">
    <source>
        <dbReference type="Google" id="ProtNLM"/>
    </source>
</evidence>
<accession>A0ABY2DQB0</accession>
<organism evidence="1 2">
    <name type="scientific">Flavobacterium ranwuense</name>
    <dbReference type="NCBI Taxonomy" id="2541725"/>
    <lineage>
        <taxon>Bacteria</taxon>
        <taxon>Pseudomonadati</taxon>
        <taxon>Bacteroidota</taxon>
        <taxon>Flavobacteriia</taxon>
        <taxon>Flavobacteriales</taxon>
        <taxon>Flavobacteriaceae</taxon>
        <taxon>Flavobacterium</taxon>
    </lineage>
</organism>
<keyword evidence="2" id="KW-1185">Reference proteome</keyword>
<protein>
    <recommendedName>
        <fullName evidence="3">Guanylate cyclase domain-containing protein</fullName>
    </recommendedName>
</protein>